<dbReference type="AlphaFoldDB" id="A0A9P6T2T3"/>
<dbReference type="EMBL" id="JAAAID010000264">
    <property type="protein sequence ID" value="KAG0019726.1"/>
    <property type="molecule type" value="Genomic_DNA"/>
</dbReference>
<evidence type="ECO:0000313" key="2">
    <source>
        <dbReference type="EMBL" id="KAG0019726.1"/>
    </source>
</evidence>
<reference evidence="2" key="1">
    <citation type="journal article" date="2020" name="Fungal Divers.">
        <title>Resolving the Mortierellaceae phylogeny through synthesis of multi-gene phylogenetics and phylogenomics.</title>
        <authorList>
            <person name="Vandepol N."/>
            <person name="Liber J."/>
            <person name="Desiro A."/>
            <person name="Na H."/>
            <person name="Kennedy M."/>
            <person name="Barry K."/>
            <person name="Grigoriev I.V."/>
            <person name="Miller A.N."/>
            <person name="O'Donnell K."/>
            <person name="Stajich J.E."/>
            <person name="Bonito G."/>
        </authorList>
    </citation>
    <scope>NUCLEOTIDE SEQUENCE</scope>
    <source>
        <strain evidence="2">NRRL 2769</strain>
    </source>
</reference>
<sequence length="165" mass="18240">MMVILHPLSLFSLKTSCSDLLGEKKLTKVICPDKWKDGARNTTVGTSSTAGRKLGENKLLSKKRAYVFNAMMLLPAVKHTSSVLMTNISLFPIERQNSTRTLPQSVKLANPKYIRKGQCIAKVVLTNKDSVLCAEWQSSIPPSIRCQPSKGSTGYNNDTDIQEQL</sequence>
<accession>A0A9P6T2T3</accession>
<organism evidence="2 3">
    <name type="scientific">Entomortierella chlamydospora</name>
    <dbReference type="NCBI Taxonomy" id="101097"/>
    <lineage>
        <taxon>Eukaryota</taxon>
        <taxon>Fungi</taxon>
        <taxon>Fungi incertae sedis</taxon>
        <taxon>Mucoromycota</taxon>
        <taxon>Mortierellomycotina</taxon>
        <taxon>Mortierellomycetes</taxon>
        <taxon>Mortierellales</taxon>
        <taxon>Mortierellaceae</taxon>
        <taxon>Entomortierella</taxon>
    </lineage>
</organism>
<feature type="region of interest" description="Disordered" evidence="1">
    <location>
        <begin position="144"/>
        <end position="165"/>
    </location>
</feature>
<proteinExistence type="predicted"/>
<comment type="caution">
    <text evidence="2">The sequence shown here is derived from an EMBL/GenBank/DDBJ whole genome shotgun (WGS) entry which is preliminary data.</text>
</comment>
<dbReference type="Proteomes" id="UP000703661">
    <property type="component" value="Unassembled WGS sequence"/>
</dbReference>
<evidence type="ECO:0000313" key="3">
    <source>
        <dbReference type="Proteomes" id="UP000703661"/>
    </source>
</evidence>
<keyword evidence="3" id="KW-1185">Reference proteome</keyword>
<gene>
    <name evidence="2" type="ORF">BGZ80_005340</name>
</gene>
<name>A0A9P6T2T3_9FUNG</name>
<dbReference type="InterPro" id="IPR019367">
    <property type="entry name" value="PDZ-binding_CRIPT"/>
</dbReference>
<feature type="compositionally biased region" description="Polar residues" evidence="1">
    <location>
        <begin position="149"/>
        <end position="165"/>
    </location>
</feature>
<dbReference type="Pfam" id="PF10235">
    <property type="entry name" value="Cript"/>
    <property type="match status" value="1"/>
</dbReference>
<protein>
    <submittedName>
        <fullName evidence="2">Uncharacterized protein</fullName>
    </submittedName>
</protein>
<evidence type="ECO:0000256" key="1">
    <source>
        <dbReference type="SAM" id="MobiDB-lite"/>
    </source>
</evidence>